<dbReference type="GeneID" id="85227744"/>
<sequence length="159" mass="17408">MAYLDFALRGVGIFGSGAFFGMVLSIPTVTLPMLLRHKDITTRQRVELWNDLNTLVDQRWVPFGLLSSVTFGVAAHYTQCDKTLPTAAAVSMFSLVPVTVAFVVPYVNKLRSYLKGGVLSDDEVLKTLRTWGKVHLLRTVCAGLATAIGLYDVVSLVSK</sequence>
<feature type="transmembrane region" description="Helical" evidence="1">
    <location>
        <begin position="84"/>
        <end position="107"/>
    </location>
</feature>
<keyword evidence="1" id="KW-1133">Transmembrane helix</keyword>
<proteinExistence type="predicted"/>
<dbReference type="Proteomes" id="UP001217754">
    <property type="component" value="Chromosome 8"/>
</dbReference>
<dbReference type="Pfam" id="PF08592">
    <property type="entry name" value="Anthrone_oxy"/>
    <property type="match status" value="1"/>
</dbReference>
<dbReference type="EMBL" id="CP119965">
    <property type="protein sequence ID" value="WFD41099.1"/>
    <property type="molecule type" value="Genomic_DNA"/>
</dbReference>
<keyword evidence="1" id="KW-0812">Transmembrane</keyword>
<keyword evidence="1" id="KW-0472">Membrane</keyword>
<dbReference type="InterPro" id="IPR013901">
    <property type="entry name" value="Anthrone_oxy"/>
</dbReference>
<organism evidence="2 3">
    <name type="scientific">Malassezia japonica</name>
    <dbReference type="NCBI Taxonomy" id="223818"/>
    <lineage>
        <taxon>Eukaryota</taxon>
        <taxon>Fungi</taxon>
        <taxon>Dikarya</taxon>
        <taxon>Basidiomycota</taxon>
        <taxon>Ustilaginomycotina</taxon>
        <taxon>Malasseziomycetes</taxon>
        <taxon>Malasseziales</taxon>
        <taxon>Malasseziaceae</taxon>
        <taxon>Malassezia</taxon>
    </lineage>
</organism>
<evidence type="ECO:0008006" key="4">
    <source>
        <dbReference type="Google" id="ProtNLM"/>
    </source>
</evidence>
<evidence type="ECO:0000313" key="3">
    <source>
        <dbReference type="Proteomes" id="UP001217754"/>
    </source>
</evidence>
<gene>
    <name evidence="2" type="ORF">MJAP1_004093</name>
</gene>
<feature type="transmembrane region" description="Helical" evidence="1">
    <location>
        <begin position="60"/>
        <end position="78"/>
    </location>
</feature>
<name>A0AAF0JCF2_9BASI</name>
<evidence type="ECO:0000313" key="2">
    <source>
        <dbReference type="EMBL" id="WFD41099.1"/>
    </source>
</evidence>
<keyword evidence="3" id="KW-1185">Reference proteome</keyword>
<protein>
    <recommendedName>
        <fullName evidence="4">Noranthrone monooxygenase</fullName>
    </recommendedName>
</protein>
<accession>A0AAF0JCF2</accession>
<evidence type="ECO:0000256" key="1">
    <source>
        <dbReference type="SAM" id="Phobius"/>
    </source>
</evidence>
<feature type="transmembrane region" description="Helical" evidence="1">
    <location>
        <begin position="12"/>
        <end position="35"/>
    </location>
</feature>
<dbReference type="PANTHER" id="PTHR36535:SF1">
    <property type="entry name" value="DUF1772 DOMAIN-CONTAINING PROTEIN"/>
    <property type="match status" value="1"/>
</dbReference>
<dbReference type="RefSeq" id="XP_060123996.1">
    <property type="nucleotide sequence ID" value="XM_060268013.1"/>
</dbReference>
<feature type="transmembrane region" description="Helical" evidence="1">
    <location>
        <begin position="136"/>
        <end position="157"/>
    </location>
</feature>
<reference evidence="2" key="1">
    <citation type="submission" date="2023-03" db="EMBL/GenBank/DDBJ databases">
        <title>Mating type loci evolution in Malassezia.</title>
        <authorList>
            <person name="Coelho M.A."/>
        </authorList>
    </citation>
    <scope>NUCLEOTIDE SEQUENCE</scope>
    <source>
        <strain evidence="2">CBS 9431</strain>
    </source>
</reference>
<dbReference type="AlphaFoldDB" id="A0AAF0JCF2"/>
<dbReference type="PANTHER" id="PTHR36535">
    <property type="entry name" value="YALI0E30327P"/>
    <property type="match status" value="1"/>
</dbReference>